<dbReference type="Pfam" id="PF00126">
    <property type="entry name" value="HTH_1"/>
    <property type="match status" value="1"/>
</dbReference>
<dbReference type="Gene3D" id="3.40.190.10">
    <property type="entry name" value="Periplasmic binding protein-like II"/>
    <property type="match status" value="2"/>
</dbReference>
<accession>A0A7X0F7R8</accession>
<dbReference type="CDD" id="cd05466">
    <property type="entry name" value="PBP2_LTTR_substrate"/>
    <property type="match status" value="1"/>
</dbReference>
<dbReference type="InterPro" id="IPR036390">
    <property type="entry name" value="WH_DNA-bd_sf"/>
</dbReference>
<comment type="caution">
    <text evidence="6">The sequence shown here is derived from an EMBL/GenBank/DDBJ whole genome shotgun (WGS) entry which is preliminary data.</text>
</comment>
<keyword evidence="3 6" id="KW-0238">DNA-binding</keyword>
<evidence type="ECO:0000313" key="6">
    <source>
        <dbReference type="EMBL" id="MBB6354696.1"/>
    </source>
</evidence>
<comment type="similarity">
    <text evidence="1">Belongs to the LysR transcriptional regulatory family.</text>
</comment>
<evidence type="ECO:0000256" key="3">
    <source>
        <dbReference type="ARBA" id="ARBA00023125"/>
    </source>
</evidence>
<keyword evidence="4" id="KW-0804">Transcription</keyword>
<dbReference type="GO" id="GO:0003700">
    <property type="term" value="F:DNA-binding transcription factor activity"/>
    <property type="evidence" value="ECO:0007669"/>
    <property type="project" value="InterPro"/>
</dbReference>
<dbReference type="EMBL" id="JACHOU010000004">
    <property type="protein sequence ID" value="MBB6354696.1"/>
    <property type="molecule type" value="Genomic_DNA"/>
</dbReference>
<dbReference type="PROSITE" id="PS50931">
    <property type="entry name" value="HTH_LYSR"/>
    <property type="match status" value="1"/>
</dbReference>
<dbReference type="GO" id="GO:0005829">
    <property type="term" value="C:cytosol"/>
    <property type="evidence" value="ECO:0007669"/>
    <property type="project" value="TreeGrafter"/>
</dbReference>
<dbReference type="SUPFAM" id="SSF53850">
    <property type="entry name" value="Periplasmic binding protein-like II"/>
    <property type="match status" value="1"/>
</dbReference>
<proteinExistence type="inferred from homology"/>
<dbReference type="PANTHER" id="PTHR30419:SF8">
    <property type="entry name" value="NITROGEN ASSIMILATION TRANSCRIPTIONAL ACTIVATOR-RELATED"/>
    <property type="match status" value="1"/>
</dbReference>
<evidence type="ECO:0000256" key="4">
    <source>
        <dbReference type="ARBA" id="ARBA00023163"/>
    </source>
</evidence>
<dbReference type="InterPro" id="IPR036388">
    <property type="entry name" value="WH-like_DNA-bd_sf"/>
</dbReference>
<name>A0A7X0F7R8_9HYPH</name>
<dbReference type="GO" id="GO:0003677">
    <property type="term" value="F:DNA binding"/>
    <property type="evidence" value="ECO:0007669"/>
    <property type="project" value="UniProtKB-KW"/>
</dbReference>
<dbReference type="AlphaFoldDB" id="A0A7X0F7R8"/>
<dbReference type="Proteomes" id="UP000536262">
    <property type="component" value="Unassembled WGS sequence"/>
</dbReference>
<evidence type="ECO:0000313" key="7">
    <source>
        <dbReference type="Proteomes" id="UP000536262"/>
    </source>
</evidence>
<evidence type="ECO:0000256" key="2">
    <source>
        <dbReference type="ARBA" id="ARBA00023015"/>
    </source>
</evidence>
<dbReference type="Gene3D" id="1.10.10.10">
    <property type="entry name" value="Winged helix-like DNA-binding domain superfamily/Winged helix DNA-binding domain"/>
    <property type="match status" value="1"/>
</dbReference>
<dbReference type="Pfam" id="PF03466">
    <property type="entry name" value="LysR_substrate"/>
    <property type="match status" value="1"/>
</dbReference>
<dbReference type="InterPro" id="IPR005119">
    <property type="entry name" value="LysR_subst-bd"/>
</dbReference>
<evidence type="ECO:0000259" key="5">
    <source>
        <dbReference type="PROSITE" id="PS50931"/>
    </source>
</evidence>
<evidence type="ECO:0000256" key="1">
    <source>
        <dbReference type="ARBA" id="ARBA00009437"/>
    </source>
</evidence>
<dbReference type="RefSeq" id="WP_055970851.1">
    <property type="nucleotide sequence ID" value="NZ_BAABEG010000001.1"/>
</dbReference>
<keyword evidence="2" id="KW-0805">Transcription regulation</keyword>
<dbReference type="PANTHER" id="PTHR30419">
    <property type="entry name" value="HTH-TYPE TRANSCRIPTIONAL REGULATOR YBHD"/>
    <property type="match status" value="1"/>
</dbReference>
<dbReference type="InterPro" id="IPR050950">
    <property type="entry name" value="HTH-type_LysR_regulators"/>
</dbReference>
<keyword evidence="7" id="KW-1185">Reference proteome</keyword>
<gene>
    <name evidence="6" type="ORF">GGR00_002480</name>
</gene>
<organism evidence="6 7">
    <name type="scientific">Aminobacter aganoensis</name>
    <dbReference type="NCBI Taxonomy" id="83264"/>
    <lineage>
        <taxon>Bacteria</taxon>
        <taxon>Pseudomonadati</taxon>
        <taxon>Pseudomonadota</taxon>
        <taxon>Alphaproteobacteria</taxon>
        <taxon>Hyphomicrobiales</taxon>
        <taxon>Phyllobacteriaceae</taxon>
        <taxon>Aminobacter</taxon>
    </lineage>
</organism>
<sequence length="306" mass="32928">MPLITQGAKALEMVARFGSIRKAAEQMNATPSAVNRQILNLELEYGQPLFERLPRGMRPTEAGRILVGQVRKLQQEVTATDAEMEGLRPSCGSTVSIGIMECLSTGFLPKAFRMLQAQHPGASLRAYVDGTNIILDKVKSGSIDLAIAFNTPQDIGLNIVKTAHLSLGIVAHPSHRLMQRKSVDIEDILSENFLSTDDSLTIGPMADLLIQRLRSPIHKIAVSNSIALLKAIVQEGLGISILTLIDVYEEVRDGKLGFVPLSGHRMSVALSLCSRDVNALTDTGKAIAAIIASSLDEVQALSLNSA</sequence>
<feature type="domain" description="HTH lysR-type" evidence="5">
    <location>
        <begin position="1"/>
        <end position="60"/>
    </location>
</feature>
<dbReference type="InterPro" id="IPR000847">
    <property type="entry name" value="LysR_HTH_N"/>
</dbReference>
<dbReference type="SUPFAM" id="SSF46785">
    <property type="entry name" value="Winged helix' DNA-binding domain"/>
    <property type="match status" value="1"/>
</dbReference>
<protein>
    <submittedName>
        <fullName evidence="6">DNA-binding transcriptional LysR family regulator</fullName>
    </submittedName>
</protein>
<reference evidence="6 7" key="1">
    <citation type="submission" date="2020-08" db="EMBL/GenBank/DDBJ databases">
        <title>Genomic Encyclopedia of Type Strains, Phase IV (KMG-IV): sequencing the most valuable type-strain genomes for metagenomic binning, comparative biology and taxonomic classification.</title>
        <authorList>
            <person name="Goeker M."/>
        </authorList>
    </citation>
    <scope>NUCLEOTIDE SEQUENCE [LARGE SCALE GENOMIC DNA]</scope>
    <source>
        <strain evidence="6 7">DSM 7051</strain>
    </source>
</reference>